<dbReference type="InterPro" id="IPR012373">
    <property type="entry name" value="Ferrdict_sens_TM"/>
</dbReference>
<evidence type="ECO:0000313" key="4">
    <source>
        <dbReference type="EMBL" id="KPZ12678.1"/>
    </source>
</evidence>
<dbReference type="Gene3D" id="3.55.50.30">
    <property type="match status" value="1"/>
</dbReference>
<dbReference type="AlphaFoldDB" id="A0A0Q0EP97"/>
<dbReference type="Pfam" id="PF16344">
    <property type="entry name" value="FecR_C"/>
    <property type="match status" value="1"/>
</dbReference>
<organism evidence="4 5">
    <name type="scientific">Pseudomonas syringae pv. viburni</name>
    <dbReference type="NCBI Taxonomy" id="251703"/>
    <lineage>
        <taxon>Bacteria</taxon>
        <taxon>Pseudomonadati</taxon>
        <taxon>Pseudomonadota</taxon>
        <taxon>Gammaproteobacteria</taxon>
        <taxon>Pseudomonadales</taxon>
        <taxon>Pseudomonadaceae</taxon>
        <taxon>Pseudomonas</taxon>
    </lineage>
</organism>
<gene>
    <name evidence="4" type="ORF">ALO40_05066</name>
</gene>
<evidence type="ECO:0000259" key="1">
    <source>
        <dbReference type="Pfam" id="PF04773"/>
    </source>
</evidence>
<reference evidence="4 5" key="1">
    <citation type="submission" date="2015-09" db="EMBL/GenBank/DDBJ databases">
        <title>Genome announcement of multiple Pseudomonas syringae strains.</title>
        <authorList>
            <person name="Thakur S."/>
            <person name="Wang P.W."/>
            <person name="Gong Y."/>
            <person name="Weir B.S."/>
            <person name="Guttman D.S."/>
        </authorList>
    </citation>
    <scope>NUCLEOTIDE SEQUENCE [LARGE SCALE GENOMIC DNA]</scope>
    <source>
        <strain evidence="4 5">ICMP3963</strain>
    </source>
</reference>
<feature type="domain" description="Protein FecR C-terminal" evidence="3">
    <location>
        <begin position="279"/>
        <end position="327"/>
    </location>
</feature>
<evidence type="ECO:0000259" key="3">
    <source>
        <dbReference type="Pfam" id="PF16344"/>
    </source>
</evidence>
<accession>A0A0Q0EP97</accession>
<dbReference type="Proteomes" id="UP000050317">
    <property type="component" value="Unassembled WGS sequence"/>
</dbReference>
<dbReference type="PATRIC" id="fig|251703.9.peg.2157"/>
<dbReference type="PIRSF" id="PIRSF018266">
    <property type="entry name" value="FecR"/>
    <property type="match status" value="1"/>
</dbReference>
<dbReference type="Gene3D" id="2.60.120.1440">
    <property type="match status" value="1"/>
</dbReference>
<dbReference type="Pfam" id="PF16220">
    <property type="entry name" value="DUF4880"/>
    <property type="match status" value="1"/>
</dbReference>
<proteinExistence type="predicted"/>
<dbReference type="InterPro" id="IPR006860">
    <property type="entry name" value="FecR"/>
</dbReference>
<dbReference type="EMBL" id="LJRR01000313">
    <property type="protein sequence ID" value="KPZ12678.1"/>
    <property type="molecule type" value="Genomic_DNA"/>
</dbReference>
<dbReference type="Pfam" id="PF04773">
    <property type="entry name" value="FecR"/>
    <property type="match status" value="1"/>
</dbReference>
<dbReference type="PANTHER" id="PTHR30273">
    <property type="entry name" value="PERIPLASMIC SIGNAL SENSOR AND SIGMA FACTOR ACTIVATOR FECR-RELATED"/>
    <property type="match status" value="1"/>
</dbReference>
<comment type="caution">
    <text evidence="4">The sequence shown here is derived from an EMBL/GenBank/DDBJ whole genome shotgun (WGS) entry which is preliminary data.</text>
</comment>
<feature type="domain" description="FecR N-terminal" evidence="2">
    <location>
        <begin position="49"/>
        <end position="88"/>
    </location>
</feature>
<evidence type="ECO:0000259" key="2">
    <source>
        <dbReference type="Pfam" id="PF16220"/>
    </source>
</evidence>
<protein>
    <submittedName>
        <fullName evidence="4">Regulatory protein</fullName>
    </submittedName>
</protein>
<dbReference type="GO" id="GO:0016989">
    <property type="term" value="F:sigma factor antagonist activity"/>
    <property type="evidence" value="ECO:0007669"/>
    <property type="project" value="TreeGrafter"/>
</dbReference>
<name>A0A0Q0EP97_9PSED</name>
<dbReference type="InterPro" id="IPR032623">
    <property type="entry name" value="FecR_N"/>
</dbReference>
<dbReference type="PANTHER" id="PTHR30273:SF2">
    <property type="entry name" value="PROTEIN FECR"/>
    <property type="match status" value="1"/>
</dbReference>
<feature type="domain" description="FecR protein" evidence="1">
    <location>
        <begin position="144"/>
        <end position="235"/>
    </location>
</feature>
<dbReference type="InterPro" id="IPR032508">
    <property type="entry name" value="FecR_C"/>
</dbReference>
<evidence type="ECO:0000313" key="5">
    <source>
        <dbReference type="Proteomes" id="UP000050317"/>
    </source>
</evidence>
<sequence>MTRPEPCRRLASRQTLIDTVSGLPRTTVTPKNERPHAIAREVLSDRVMDQALSWLIELEGADDVQLARFQEWLNADPEHARAYEKACAAWNSQPVRQAAADIAQPSIPTSRRHIGTYWKPLATAAVLLLGVFSFSNLPLRLQADYLTVVGERQRLQLADGSKVLLNTNSAFSSKIDEQQRSARLLQGEAFFDVAPRTGLPLEIEAGPVRMSANSTEFSVRYLDGVAQVQVQRGAVDVRATRGGSSVSLGAGDSVRVGPGGFGHRERLDPARDLAWVQGRLVFDNCPLSEVLTELRRYYPGWIISTNAQLDRVAVTGNYRLDNPLDVVRSLAQITSASLHEMPALLILN</sequence>